<keyword evidence="6" id="KW-0902">Two-component regulatory system</keyword>
<dbReference type="InterPro" id="IPR003661">
    <property type="entry name" value="HisK_dim/P_dom"/>
</dbReference>
<dbReference type="PANTHER" id="PTHR43711">
    <property type="entry name" value="TWO-COMPONENT HISTIDINE KINASE"/>
    <property type="match status" value="1"/>
</dbReference>
<keyword evidence="4" id="KW-0808">Transferase</keyword>
<keyword evidence="9" id="KW-1133">Transmembrane helix</keyword>
<keyword evidence="7" id="KW-0802">TPR repeat</keyword>
<dbReference type="InterPro" id="IPR004358">
    <property type="entry name" value="Sig_transdc_His_kin-like_C"/>
</dbReference>
<dbReference type="Pfam" id="PF02518">
    <property type="entry name" value="HATPase_c"/>
    <property type="match status" value="1"/>
</dbReference>
<dbReference type="InterPro" id="IPR036890">
    <property type="entry name" value="HATPase_C_sf"/>
</dbReference>
<evidence type="ECO:0000256" key="8">
    <source>
        <dbReference type="SAM" id="Coils"/>
    </source>
</evidence>
<evidence type="ECO:0000313" key="12">
    <source>
        <dbReference type="Proteomes" id="UP000644010"/>
    </source>
</evidence>
<dbReference type="InterPro" id="IPR003594">
    <property type="entry name" value="HATPase_dom"/>
</dbReference>
<dbReference type="SMART" id="SM00387">
    <property type="entry name" value="HATPase_c"/>
    <property type="match status" value="1"/>
</dbReference>
<evidence type="ECO:0000256" key="5">
    <source>
        <dbReference type="ARBA" id="ARBA00022777"/>
    </source>
</evidence>
<dbReference type="SMART" id="SM00388">
    <property type="entry name" value="HisKA"/>
    <property type="match status" value="1"/>
</dbReference>
<evidence type="ECO:0000256" key="1">
    <source>
        <dbReference type="ARBA" id="ARBA00000085"/>
    </source>
</evidence>
<dbReference type="PANTHER" id="PTHR43711:SF26">
    <property type="entry name" value="SENSOR HISTIDINE KINASE RCSC"/>
    <property type="match status" value="1"/>
</dbReference>
<keyword evidence="3" id="KW-0597">Phosphoprotein</keyword>
<dbReference type="Gene3D" id="1.25.40.10">
    <property type="entry name" value="Tetratricopeptide repeat domain"/>
    <property type="match status" value="2"/>
</dbReference>
<dbReference type="SUPFAM" id="SSF47384">
    <property type="entry name" value="Homodimeric domain of signal transducing histidine kinase"/>
    <property type="match status" value="1"/>
</dbReference>
<dbReference type="InterPro" id="IPR050736">
    <property type="entry name" value="Sensor_HK_Regulatory"/>
</dbReference>
<keyword evidence="12" id="KW-1185">Reference proteome</keyword>
<evidence type="ECO:0000256" key="9">
    <source>
        <dbReference type="SAM" id="Phobius"/>
    </source>
</evidence>
<dbReference type="EC" id="2.7.13.3" evidence="2"/>
<comment type="caution">
    <text evidence="11">The sequence shown here is derived from an EMBL/GenBank/DDBJ whole genome shotgun (WGS) entry which is preliminary data.</text>
</comment>
<name>A0ABR7DW22_9BACT</name>
<dbReference type="Proteomes" id="UP000644010">
    <property type="component" value="Unassembled WGS sequence"/>
</dbReference>
<keyword evidence="8" id="KW-0175">Coiled coil</keyword>
<evidence type="ECO:0000256" key="4">
    <source>
        <dbReference type="ARBA" id="ARBA00022679"/>
    </source>
</evidence>
<dbReference type="InterPro" id="IPR011990">
    <property type="entry name" value="TPR-like_helical_dom_sf"/>
</dbReference>
<reference evidence="11 12" key="1">
    <citation type="submission" date="2020-08" db="EMBL/GenBank/DDBJ databases">
        <title>Genome public.</title>
        <authorList>
            <person name="Liu C."/>
            <person name="Sun Q."/>
        </authorList>
    </citation>
    <scope>NUCLEOTIDE SEQUENCE [LARGE SCALE GENOMIC DNA]</scope>
    <source>
        <strain evidence="11 12">BX2</strain>
    </source>
</reference>
<dbReference type="EMBL" id="JACOOI010000001">
    <property type="protein sequence ID" value="MBC5641714.1"/>
    <property type="molecule type" value="Genomic_DNA"/>
</dbReference>
<dbReference type="CDD" id="cd00082">
    <property type="entry name" value="HisKA"/>
    <property type="match status" value="1"/>
</dbReference>
<dbReference type="RefSeq" id="WP_186958112.1">
    <property type="nucleotide sequence ID" value="NZ_JACOOI010000001.1"/>
</dbReference>
<dbReference type="InterPro" id="IPR019734">
    <property type="entry name" value="TPR_rpt"/>
</dbReference>
<feature type="repeat" description="TPR" evidence="7">
    <location>
        <begin position="116"/>
        <end position="149"/>
    </location>
</feature>
<feature type="transmembrane region" description="Helical" evidence="9">
    <location>
        <begin position="7"/>
        <end position="27"/>
    </location>
</feature>
<dbReference type="SUPFAM" id="SSF48452">
    <property type="entry name" value="TPR-like"/>
    <property type="match status" value="1"/>
</dbReference>
<sequence length="624" mass="71424">MNTKYDLVFRIMRLFYIVFILVEMLSMEINAKTQQNIESIDYILSQTKELSEKIDRLHILADSVAEAEDKDPGVLFDIQNQICHYHIVNGEYEIAMNEAVSLNMKAEISGNKKNIVYANVNIGLIYLFIGRYQEAIPFFEKSLSLIPETEEVSTTFELSAMSYLMYVSLNAGDLGKMKQTLDLYKSILDKEAIPPKENLCILYAYSVNYYVAMKKFDKAKEAVTLATHYMNAEYGPSYTSVYYLAMARYYHSISNNDKALYFINQSFKVDPCLEVLEEKMSIYEDAGKIDNAFNTSGQALQLITGQRTATYSRQMDRLHILHELNDQARQNELLQDQKSEILEKQKLLVAFLIFVCILIVFVFGMIRYSLRIRKLKNALENEKNILKRSTEELCLATERAERANQMKTHFVANVSHEIRTPLNAIVGFSALLDEVSEDEQEEFIDIINKNTELLLKLINDVLDLSQLEADNFILNITEVDIAKCCQGALDRIRPKVNENVKLTFTNPDMPLILKTDCSRVRQLLVNLLLNAAKYTEKGEINLDYRMDASSQYILFTVTDTGCGIPLDKHKTIFDRFEKVDEFKQGVGLGLAICREIAKRLDASISIDSSYTSGTRFIFRLSMAG</sequence>
<evidence type="ECO:0000313" key="11">
    <source>
        <dbReference type="EMBL" id="MBC5641714.1"/>
    </source>
</evidence>
<feature type="coiled-coil region" evidence="8">
    <location>
        <begin position="324"/>
        <end position="392"/>
    </location>
</feature>
<protein>
    <recommendedName>
        <fullName evidence="2">histidine kinase</fullName>
        <ecNumber evidence="2">2.7.13.3</ecNumber>
    </recommendedName>
</protein>
<comment type="catalytic activity">
    <reaction evidence="1">
        <text>ATP + protein L-histidine = ADP + protein N-phospho-L-histidine.</text>
        <dbReference type="EC" id="2.7.13.3"/>
    </reaction>
</comment>
<accession>A0ABR7DW22</accession>
<evidence type="ECO:0000256" key="2">
    <source>
        <dbReference type="ARBA" id="ARBA00012438"/>
    </source>
</evidence>
<dbReference type="Pfam" id="PF13181">
    <property type="entry name" value="TPR_8"/>
    <property type="match status" value="1"/>
</dbReference>
<dbReference type="PRINTS" id="PR00344">
    <property type="entry name" value="BCTRLSENSOR"/>
</dbReference>
<dbReference type="InterPro" id="IPR005467">
    <property type="entry name" value="His_kinase_dom"/>
</dbReference>
<dbReference type="InterPro" id="IPR036097">
    <property type="entry name" value="HisK_dim/P_sf"/>
</dbReference>
<keyword evidence="9" id="KW-0812">Transmembrane</keyword>
<evidence type="ECO:0000259" key="10">
    <source>
        <dbReference type="PROSITE" id="PS50109"/>
    </source>
</evidence>
<dbReference type="Gene3D" id="1.10.287.130">
    <property type="match status" value="1"/>
</dbReference>
<keyword evidence="9" id="KW-0472">Membrane</keyword>
<gene>
    <name evidence="11" type="ORF">H8S77_02255</name>
</gene>
<dbReference type="SMART" id="SM00028">
    <property type="entry name" value="TPR"/>
    <property type="match status" value="2"/>
</dbReference>
<feature type="transmembrane region" description="Helical" evidence="9">
    <location>
        <begin position="347"/>
        <end position="366"/>
    </location>
</feature>
<evidence type="ECO:0000256" key="6">
    <source>
        <dbReference type="ARBA" id="ARBA00023012"/>
    </source>
</evidence>
<proteinExistence type="predicted"/>
<evidence type="ECO:0000256" key="3">
    <source>
        <dbReference type="ARBA" id="ARBA00022553"/>
    </source>
</evidence>
<dbReference type="Pfam" id="PF00512">
    <property type="entry name" value="HisKA"/>
    <property type="match status" value="1"/>
</dbReference>
<feature type="domain" description="Histidine kinase" evidence="10">
    <location>
        <begin position="413"/>
        <end position="624"/>
    </location>
</feature>
<dbReference type="PROSITE" id="PS50109">
    <property type="entry name" value="HIS_KIN"/>
    <property type="match status" value="1"/>
</dbReference>
<evidence type="ECO:0000256" key="7">
    <source>
        <dbReference type="PROSITE-ProRule" id="PRU00339"/>
    </source>
</evidence>
<dbReference type="GO" id="GO:0016301">
    <property type="term" value="F:kinase activity"/>
    <property type="evidence" value="ECO:0007669"/>
    <property type="project" value="UniProtKB-KW"/>
</dbReference>
<keyword evidence="5 11" id="KW-0418">Kinase</keyword>
<dbReference type="PROSITE" id="PS50293">
    <property type="entry name" value="TPR_REGION"/>
    <property type="match status" value="1"/>
</dbReference>
<organism evidence="11 12">
    <name type="scientific">Parabacteroides segnis</name>
    <dbReference type="NCBI Taxonomy" id="2763058"/>
    <lineage>
        <taxon>Bacteria</taxon>
        <taxon>Pseudomonadati</taxon>
        <taxon>Bacteroidota</taxon>
        <taxon>Bacteroidia</taxon>
        <taxon>Bacteroidales</taxon>
        <taxon>Tannerellaceae</taxon>
        <taxon>Parabacteroides</taxon>
    </lineage>
</organism>
<dbReference type="Gene3D" id="3.30.565.10">
    <property type="entry name" value="Histidine kinase-like ATPase, C-terminal domain"/>
    <property type="match status" value="1"/>
</dbReference>
<dbReference type="PROSITE" id="PS50005">
    <property type="entry name" value="TPR"/>
    <property type="match status" value="1"/>
</dbReference>
<dbReference type="SUPFAM" id="SSF55874">
    <property type="entry name" value="ATPase domain of HSP90 chaperone/DNA topoisomerase II/histidine kinase"/>
    <property type="match status" value="1"/>
</dbReference>